<dbReference type="PANTHER" id="PTHR47623">
    <property type="entry name" value="OS09G0287300 PROTEIN"/>
    <property type="match status" value="1"/>
</dbReference>
<dbReference type="PANTHER" id="PTHR47623:SF1">
    <property type="entry name" value="OS09G0287300 PROTEIN"/>
    <property type="match status" value="1"/>
</dbReference>
<dbReference type="Gene3D" id="3.40.50.1240">
    <property type="entry name" value="Phosphoglycerate mutase-like"/>
    <property type="match status" value="1"/>
</dbReference>
<dbReference type="RefSeq" id="WP_223100400.1">
    <property type="nucleotide sequence ID" value="NZ_CP061913.1"/>
</dbReference>
<comment type="caution">
    <text evidence="1">The sequence shown here is derived from an EMBL/GenBank/DDBJ whole genome shotgun (WGS) entry which is preliminary data.</text>
</comment>
<protein>
    <submittedName>
        <fullName evidence="1">Histidine phosphatase family protein</fullName>
    </submittedName>
</protein>
<dbReference type="CDD" id="cd07067">
    <property type="entry name" value="HP_PGM_like"/>
    <property type="match status" value="1"/>
</dbReference>
<gene>
    <name evidence="1" type="ORF">ACFFTR_47520</name>
</gene>
<dbReference type="Pfam" id="PF00300">
    <property type="entry name" value="His_Phos_1"/>
    <property type="match status" value="1"/>
</dbReference>
<evidence type="ECO:0000313" key="1">
    <source>
        <dbReference type="EMBL" id="MFB9450774.1"/>
    </source>
</evidence>
<name>A0ABV5MPJ5_9ACTN</name>
<proteinExistence type="predicted"/>
<keyword evidence="2" id="KW-1185">Reference proteome</keyword>
<dbReference type="Proteomes" id="UP001589608">
    <property type="component" value="Unassembled WGS sequence"/>
</dbReference>
<organism evidence="1 2">
    <name type="scientific">Dactylosporangium vinaceum</name>
    <dbReference type="NCBI Taxonomy" id="53362"/>
    <lineage>
        <taxon>Bacteria</taxon>
        <taxon>Bacillati</taxon>
        <taxon>Actinomycetota</taxon>
        <taxon>Actinomycetes</taxon>
        <taxon>Micromonosporales</taxon>
        <taxon>Micromonosporaceae</taxon>
        <taxon>Dactylosporangium</taxon>
    </lineage>
</organism>
<dbReference type="SMART" id="SM00855">
    <property type="entry name" value="PGAM"/>
    <property type="match status" value="1"/>
</dbReference>
<accession>A0ABV5MPJ5</accession>
<dbReference type="InterPro" id="IPR013078">
    <property type="entry name" value="His_Pase_superF_clade-1"/>
</dbReference>
<evidence type="ECO:0000313" key="2">
    <source>
        <dbReference type="Proteomes" id="UP001589608"/>
    </source>
</evidence>
<reference evidence="1 2" key="1">
    <citation type="submission" date="2024-09" db="EMBL/GenBank/DDBJ databases">
        <authorList>
            <person name="Sun Q."/>
            <person name="Mori K."/>
        </authorList>
    </citation>
    <scope>NUCLEOTIDE SEQUENCE [LARGE SCALE GENOMIC DNA]</scope>
    <source>
        <strain evidence="1 2">JCM 3307</strain>
    </source>
</reference>
<dbReference type="InterPro" id="IPR029033">
    <property type="entry name" value="His_PPase_superfam"/>
</dbReference>
<dbReference type="SUPFAM" id="SSF53254">
    <property type="entry name" value="Phosphoglycerate mutase-like"/>
    <property type="match status" value="1"/>
</dbReference>
<sequence>MTERTLILLRHAKAADPDDYATDIERPLAPRGRRDAAAAGAWLKEQDLRPDTVLCSPAVRTRQTLEELGLEAPVVYEHRIYTGPALDTLELIQQTAASVATLLLVGHNPTISDLSHELYSASLDSTGLSTSGLAVHRFEGTWASLTRAPLAAAHTARA</sequence>
<dbReference type="EMBL" id="JBHMCA010000084">
    <property type="protein sequence ID" value="MFB9450774.1"/>
    <property type="molecule type" value="Genomic_DNA"/>
</dbReference>